<proteinExistence type="predicted"/>
<protein>
    <submittedName>
        <fullName evidence="4">Uncharacterized protein</fullName>
    </submittedName>
</protein>
<feature type="signal peptide" evidence="3">
    <location>
        <begin position="1"/>
        <end position="33"/>
    </location>
</feature>
<evidence type="ECO:0000256" key="1">
    <source>
        <dbReference type="SAM" id="MobiDB-lite"/>
    </source>
</evidence>
<dbReference type="EMBL" id="JBAMIC010002452">
    <property type="protein sequence ID" value="KAK7089244.1"/>
    <property type="molecule type" value="Genomic_DNA"/>
</dbReference>
<name>A0AAN9AM57_9CAEN</name>
<keyword evidence="2" id="KW-0472">Membrane</keyword>
<dbReference type="AlphaFoldDB" id="A0AAN9AM57"/>
<gene>
    <name evidence="4" type="ORF">V1264_024767</name>
</gene>
<feature type="chain" id="PRO_5042870564" evidence="3">
    <location>
        <begin position="34"/>
        <end position="308"/>
    </location>
</feature>
<evidence type="ECO:0000256" key="3">
    <source>
        <dbReference type="SAM" id="SignalP"/>
    </source>
</evidence>
<reference evidence="4 5" key="1">
    <citation type="submission" date="2024-02" db="EMBL/GenBank/DDBJ databases">
        <title>Chromosome-scale genome assembly of the rough periwinkle Littorina saxatilis.</title>
        <authorList>
            <person name="De Jode A."/>
            <person name="Faria R."/>
            <person name="Formenti G."/>
            <person name="Sims Y."/>
            <person name="Smith T.P."/>
            <person name="Tracey A."/>
            <person name="Wood J.M.D."/>
            <person name="Zagrodzka Z.B."/>
            <person name="Johannesson K."/>
            <person name="Butlin R.K."/>
            <person name="Leder E.H."/>
        </authorList>
    </citation>
    <scope>NUCLEOTIDE SEQUENCE [LARGE SCALE GENOMIC DNA]</scope>
    <source>
        <strain evidence="4">Snail1</strain>
        <tissue evidence="4">Muscle</tissue>
    </source>
</reference>
<evidence type="ECO:0000313" key="5">
    <source>
        <dbReference type="Proteomes" id="UP001374579"/>
    </source>
</evidence>
<keyword evidence="2" id="KW-1133">Transmembrane helix</keyword>
<dbReference type="Proteomes" id="UP001374579">
    <property type="component" value="Unassembled WGS sequence"/>
</dbReference>
<keyword evidence="2" id="KW-0812">Transmembrane</keyword>
<accession>A0AAN9AM57</accession>
<feature type="transmembrane region" description="Helical" evidence="2">
    <location>
        <begin position="215"/>
        <end position="240"/>
    </location>
</feature>
<feature type="region of interest" description="Disordered" evidence="1">
    <location>
        <begin position="289"/>
        <end position="308"/>
    </location>
</feature>
<comment type="caution">
    <text evidence="4">The sequence shown here is derived from an EMBL/GenBank/DDBJ whole genome shotgun (WGS) entry which is preliminary data.</text>
</comment>
<organism evidence="4 5">
    <name type="scientific">Littorina saxatilis</name>
    <dbReference type="NCBI Taxonomy" id="31220"/>
    <lineage>
        <taxon>Eukaryota</taxon>
        <taxon>Metazoa</taxon>
        <taxon>Spiralia</taxon>
        <taxon>Lophotrochozoa</taxon>
        <taxon>Mollusca</taxon>
        <taxon>Gastropoda</taxon>
        <taxon>Caenogastropoda</taxon>
        <taxon>Littorinimorpha</taxon>
        <taxon>Littorinoidea</taxon>
        <taxon>Littorinidae</taxon>
        <taxon>Littorina</taxon>
    </lineage>
</organism>
<keyword evidence="5" id="KW-1185">Reference proteome</keyword>
<evidence type="ECO:0000313" key="4">
    <source>
        <dbReference type="EMBL" id="KAK7089244.1"/>
    </source>
</evidence>
<sequence length="308" mass="33782">MKTIHASLKPTAFRMIFQLNLLAILMTAWAIHASEYCAQLEFPSLSPDLTISAKENTTVTIPFRLVTDKTSCGDEDVPYIYVSHPTETDPPACIFKLIPSGNCWPSIPKPECLCDGSVKGGAVFSKTVTREDSGTWFFTNSDGIARKRNITLNVEYQIINPTSEKVKSSTSATETRSTFTLALHTNKNVITSDVNSEYGPGKNGIGYDGPFGSTMMLGLVVVGANVVTIVIVAVVIVLCLRRRTMKRKRIPKRALPPVPTDMEHDVMSLRRQHRSPVLGDARHTYEIAGRISPEPSGPDNYLTPGVDV</sequence>
<keyword evidence="3" id="KW-0732">Signal</keyword>
<evidence type="ECO:0000256" key="2">
    <source>
        <dbReference type="SAM" id="Phobius"/>
    </source>
</evidence>